<organism evidence="2 3">
    <name type="scientific">Lutimaribacter saemankumensis</name>
    <dbReference type="NCBI Taxonomy" id="490829"/>
    <lineage>
        <taxon>Bacteria</taxon>
        <taxon>Pseudomonadati</taxon>
        <taxon>Pseudomonadota</taxon>
        <taxon>Alphaproteobacteria</taxon>
        <taxon>Rhodobacterales</taxon>
        <taxon>Roseobacteraceae</taxon>
        <taxon>Lutimaribacter</taxon>
    </lineage>
</organism>
<dbReference type="SUPFAM" id="SSF52540">
    <property type="entry name" value="P-loop containing nucleoside triphosphate hydrolases"/>
    <property type="match status" value="1"/>
</dbReference>
<dbReference type="EMBL" id="FNEB01000009">
    <property type="protein sequence ID" value="SDJ14995.1"/>
    <property type="molecule type" value="Genomic_DNA"/>
</dbReference>
<dbReference type="InterPro" id="IPR027417">
    <property type="entry name" value="P-loop_NTPase"/>
</dbReference>
<evidence type="ECO:0000313" key="2">
    <source>
        <dbReference type="EMBL" id="SDJ14995.1"/>
    </source>
</evidence>
<accession>A0A1G8REQ5</accession>
<proteinExistence type="predicted"/>
<dbReference type="AlphaFoldDB" id="A0A1G8REQ5"/>
<keyword evidence="3" id="KW-1185">Reference proteome</keyword>
<dbReference type="Proteomes" id="UP000199340">
    <property type="component" value="Unassembled WGS sequence"/>
</dbReference>
<dbReference type="STRING" id="490829.SAMN05421850_10972"/>
<name>A0A1G8REQ5_9RHOB</name>
<evidence type="ECO:0000313" key="3">
    <source>
        <dbReference type="Proteomes" id="UP000199340"/>
    </source>
</evidence>
<keyword evidence="1" id="KW-0175">Coiled coil</keyword>
<protein>
    <recommendedName>
        <fullName evidence="4">Sulfotransferase domain-containing protein</fullName>
    </recommendedName>
</protein>
<gene>
    <name evidence="2" type="ORF">SAMN05421850_10972</name>
</gene>
<reference evidence="2 3" key="1">
    <citation type="submission" date="2016-10" db="EMBL/GenBank/DDBJ databases">
        <authorList>
            <person name="de Groot N.N."/>
        </authorList>
    </citation>
    <scope>NUCLEOTIDE SEQUENCE [LARGE SCALE GENOMIC DNA]</scope>
    <source>
        <strain evidence="2 3">DSM 28010</strain>
    </source>
</reference>
<feature type="coiled-coil region" evidence="1">
    <location>
        <begin position="225"/>
        <end position="259"/>
    </location>
</feature>
<evidence type="ECO:0000256" key="1">
    <source>
        <dbReference type="SAM" id="Coils"/>
    </source>
</evidence>
<sequence length="282" mass="32254">MSSNHIIITGTGRAGTSFLVEYLHECGFETRLRKNPSSKLDADANAGLENYPLPENIGKLPYVIKSPWIIFDPDLALSHEGLSIDAVIIPMRSLNDAASSRVTIERVAAHKKHPWMKTLSRSWEHWAQTPGGMVVPFNVEDEKRVLAVGFHDLVQYCVTKDIPFVFLDYPRFIYDAEYLFHSLSNVIDLEYEIAIRAQKKLADPSRVRSGRELGGEAPQSNDLEFAALKRLLLQSRNELKIYQEEINRMREELSAANRSSEHARRYPWKYLLEAWKARVRGS</sequence>
<evidence type="ECO:0008006" key="4">
    <source>
        <dbReference type="Google" id="ProtNLM"/>
    </source>
</evidence>